<evidence type="ECO:0000259" key="1">
    <source>
        <dbReference type="Pfam" id="PF13568"/>
    </source>
</evidence>
<accession>A0A645A7Q6</accession>
<gene>
    <name evidence="2" type="ORF">SDC9_95673</name>
</gene>
<name>A0A645A7Q6_9ZZZZ</name>
<dbReference type="InterPro" id="IPR025665">
    <property type="entry name" value="Beta-barrel_OMP_2"/>
</dbReference>
<dbReference type="AlphaFoldDB" id="A0A645A7Q6"/>
<proteinExistence type="predicted"/>
<evidence type="ECO:0000313" key="2">
    <source>
        <dbReference type="EMBL" id="MPM48946.1"/>
    </source>
</evidence>
<protein>
    <recommendedName>
        <fullName evidence="1">Outer membrane protein beta-barrel domain-containing protein</fullName>
    </recommendedName>
</protein>
<organism evidence="2">
    <name type="scientific">bioreactor metagenome</name>
    <dbReference type="NCBI Taxonomy" id="1076179"/>
    <lineage>
        <taxon>unclassified sequences</taxon>
        <taxon>metagenomes</taxon>
        <taxon>ecological metagenomes</taxon>
    </lineage>
</organism>
<feature type="domain" description="Outer membrane protein beta-barrel" evidence="1">
    <location>
        <begin position="22"/>
        <end position="169"/>
    </location>
</feature>
<sequence length="198" mass="22349">MKKLFVLFLGVLIFSTSSYSQTRFGIKGGLNFTNMSNISSNVNQTWENQTGYQLGLALQFKIPVIGLAIQPELMYSTVKSTLNNIDNSELNLDYITLPINFQLGADMLFFRPFIVASPFVSYLIKNSTRLEDQPLDDINRFDYGVGLGVGIDLWKLQIMGKYNWGLGKLEKAGNEWDQSETYKNATLQGFQLSIAFLL</sequence>
<comment type="caution">
    <text evidence="2">The sequence shown here is derived from an EMBL/GenBank/DDBJ whole genome shotgun (WGS) entry which is preliminary data.</text>
</comment>
<dbReference type="Pfam" id="PF13568">
    <property type="entry name" value="OMP_b-brl_2"/>
    <property type="match status" value="1"/>
</dbReference>
<reference evidence="2" key="1">
    <citation type="submission" date="2019-08" db="EMBL/GenBank/DDBJ databases">
        <authorList>
            <person name="Kucharzyk K."/>
            <person name="Murdoch R.W."/>
            <person name="Higgins S."/>
            <person name="Loffler F."/>
        </authorList>
    </citation>
    <scope>NUCLEOTIDE SEQUENCE</scope>
</reference>
<dbReference type="EMBL" id="VSSQ01012319">
    <property type="protein sequence ID" value="MPM48946.1"/>
    <property type="molecule type" value="Genomic_DNA"/>
</dbReference>